<comment type="caution">
    <text evidence="1">The sequence shown here is derived from an EMBL/GenBank/DDBJ whole genome shotgun (WGS) entry which is preliminary data.</text>
</comment>
<name>A0AAN7CJ15_9PEZI</name>
<accession>A0AAN7CJ15</accession>
<protein>
    <submittedName>
        <fullName evidence="1">Uncharacterized protein</fullName>
    </submittedName>
</protein>
<reference evidence="1" key="1">
    <citation type="journal article" date="2023" name="Mol. Phylogenet. Evol.">
        <title>Genome-scale phylogeny and comparative genomics of the fungal order Sordariales.</title>
        <authorList>
            <person name="Hensen N."/>
            <person name="Bonometti L."/>
            <person name="Westerberg I."/>
            <person name="Brannstrom I.O."/>
            <person name="Guillou S."/>
            <person name="Cros-Aarteil S."/>
            <person name="Calhoun S."/>
            <person name="Haridas S."/>
            <person name="Kuo A."/>
            <person name="Mondo S."/>
            <person name="Pangilinan J."/>
            <person name="Riley R."/>
            <person name="LaButti K."/>
            <person name="Andreopoulos B."/>
            <person name="Lipzen A."/>
            <person name="Chen C."/>
            <person name="Yan M."/>
            <person name="Daum C."/>
            <person name="Ng V."/>
            <person name="Clum A."/>
            <person name="Steindorff A."/>
            <person name="Ohm R.A."/>
            <person name="Martin F."/>
            <person name="Silar P."/>
            <person name="Natvig D.O."/>
            <person name="Lalanne C."/>
            <person name="Gautier V."/>
            <person name="Ament-Velasquez S.L."/>
            <person name="Kruys A."/>
            <person name="Hutchinson M.I."/>
            <person name="Powell A.J."/>
            <person name="Barry K."/>
            <person name="Miller A.N."/>
            <person name="Grigoriev I.V."/>
            <person name="Debuchy R."/>
            <person name="Gladieux P."/>
            <person name="Hiltunen Thoren M."/>
            <person name="Johannesson H."/>
        </authorList>
    </citation>
    <scope>NUCLEOTIDE SEQUENCE</scope>
    <source>
        <strain evidence="1">CBS 359.72</strain>
    </source>
</reference>
<evidence type="ECO:0000313" key="1">
    <source>
        <dbReference type="EMBL" id="KAK4242970.1"/>
    </source>
</evidence>
<feature type="non-terminal residue" evidence="1">
    <location>
        <position position="1"/>
    </location>
</feature>
<keyword evidence="2" id="KW-1185">Reference proteome</keyword>
<proteinExistence type="predicted"/>
<dbReference type="Proteomes" id="UP001303647">
    <property type="component" value="Unassembled WGS sequence"/>
</dbReference>
<evidence type="ECO:0000313" key="2">
    <source>
        <dbReference type="Proteomes" id="UP001303647"/>
    </source>
</evidence>
<dbReference type="EMBL" id="MU857959">
    <property type="protein sequence ID" value="KAK4242970.1"/>
    <property type="molecule type" value="Genomic_DNA"/>
</dbReference>
<gene>
    <name evidence="1" type="ORF">C7999DRAFT_18592</name>
</gene>
<reference evidence="1" key="2">
    <citation type="submission" date="2023-05" db="EMBL/GenBank/DDBJ databases">
        <authorList>
            <consortium name="Lawrence Berkeley National Laboratory"/>
            <person name="Steindorff A."/>
            <person name="Hensen N."/>
            <person name="Bonometti L."/>
            <person name="Westerberg I."/>
            <person name="Brannstrom I.O."/>
            <person name="Guillou S."/>
            <person name="Cros-Aarteil S."/>
            <person name="Calhoun S."/>
            <person name="Haridas S."/>
            <person name="Kuo A."/>
            <person name="Mondo S."/>
            <person name="Pangilinan J."/>
            <person name="Riley R."/>
            <person name="Labutti K."/>
            <person name="Andreopoulos B."/>
            <person name="Lipzen A."/>
            <person name="Chen C."/>
            <person name="Yanf M."/>
            <person name="Daum C."/>
            <person name="Ng V."/>
            <person name="Clum A."/>
            <person name="Ohm R."/>
            <person name="Martin F."/>
            <person name="Silar P."/>
            <person name="Natvig D."/>
            <person name="Lalanne C."/>
            <person name="Gautier V."/>
            <person name="Ament-Velasquez S.L."/>
            <person name="Kruys A."/>
            <person name="Hutchinson M.I."/>
            <person name="Powell A.J."/>
            <person name="Barry K."/>
            <person name="Miller A.N."/>
            <person name="Grigoriev I.V."/>
            <person name="Debuchy R."/>
            <person name="Gladieux P."/>
            <person name="Thoren M.H."/>
            <person name="Johannesson H."/>
        </authorList>
    </citation>
    <scope>NUCLEOTIDE SEQUENCE</scope>
    <source>
        <strain evidence="1">CBS 359.72</strain>
    </source>
</reference>
<dbReference type="AlphaFoldDB" id="A0AAN7CJ15"/>
<organism evidence="1 2">
    <name type="scientific">Corynascus novoguineensis</name>
    <dbReference type="NCBI Taxonomy" id="1126955"/>
    <lineage>
        <taxon>Eukaryota</taxon>
        <taxon>Fungi</taxon>
        <taxon>Dikarya</taxon>
        <taxon>Ascomycota</taxon>
        <taxon>Pezizomycotina</taxon>
        <taxon>Sordariomycetes</taxon>
        <taxon>Sordariomycetidae</taxon>
        <taxon>Sordariales</taxon>
        <taxon>Chaetomiaceae</taxon>
        <taxon>Corynascus</taxon>
    </lineage>
</organism>
<sequence length="137" mass="15739">YDVYDIARYLRIDYPERHVDEFLLHGTISVDSYRILAMFYGNLELENVALSIPGWRFDASIPRGFAHSTQTATRGTRTLRDATRDFQDEIYSLTGSRGSVKLESLLRSIGRISSIPFYYSVVFMLLYPPRIASFLIG</sequence>